<dbReference type="EMBL" id="GGEC01081142">
    <property type="protein sequence ID" value="MBX61626.1"/>
    <property type="molecule type" value="Transcribed_RNA"/>
</dbReference>
<name>A0A2P2Q3Q8_RHIMU</name>
<proteinExistence type="predicted"/>
<evidence type="ECO:0000313" key="1">
    <source>
        <dbReference type="EMBL" id="MBX61626.1"/>
    </source>
</evidence>
<protein>
    <submittedName>
        <fullName evidence="1">Uncharacterized protein</fullName>
    </submittedName>
</protein>
<reference evidence="1" key="1">
    <citation type="submission" date="2018-02" db="EMBL/GenBank/DDBJ databases">
        <title>Rhizophora mucronata_Transcriptome.</title>
        <authorList>
            <person name="Meera S.P."/>
            <person name="Sreeshan A."/>
            <person name="Augustine A."/>
        </authorList>
    </citation>
    <scope>NUCLEOTIDE SEQUENCE</scope>
    <source>
        <tissue evidence="1">Leaf</tissue>
    </source>
</reference>
<sequence>MARKYANVTEVSKHACGSDITKAKRLNEKRDPSA</sequence>
<dbReference type="AlphaFoldDB" id="A0A2P2Q3Q8"/>
<accession>A0A2P2Q3Q8</accession>
<organism evidence="1">
    <name type="scientific">Rhizophora mucronata</name>
    <name type="common">Asiatic mangrove</name>
    <dbReference type="NCBI Taxonomy" id="61149"/>
    <lineage>
        <taxon>Eukaryota</taxon>
        <taxon>Viridiplantae</taxon>
        <taxon>Streptophyta</taxon>
        <taxon>Embryophyta</taxon>
        <taxon>Tracheophyta</taxon>
        <taxon>Spermatophyta</taxon>
        <taxon>Magnoliopsida</taxon>
        <taxon>eudicotyledons</taxon>
        <taxon>Gunneridae</taxon>
        <taxon>Pentapetalae</taxon>
        <taxon>rosids</taxon>
        <taxon>fabids</taxon>
        <taxon>Malpighiales</taxon>
        <taxon>Rhizophoraceae</taxon>
        <taxon>Rhizophora</taxon>
    </lineage>
</organism>